<dbReference type="PANTHER" id="PTHR32039">
    <property type="entry name" value="MAGNESIUM-CHELATASE SUBUNIT CHLI"/>
    <property type="match status" value="1"/>
</dbReference>
<dbReference type="Pfam" id="PF13541">
    <property type="entry name" value="ChlI"/>
    <property type="match status" value="1"/>
</dbReference>
<dbReference type="SMART" id="SM00382">
    <property type="entry name" value="AAA"/>
    <property type="match status" value="1"/>
</dbReference>
<dbReference type="PRINTS" id="PR01657">
    <property type="entry name" value="MCMFAMILY"/>
</dbReference>
<dbReference type="EMBL" id="PCRE01000051">
    <property type="protein sequence ID" value="PIP14698.1"/>
    <property type="molecule type" value="Genomic_DNA"/>
</dbReference>
<keyword evidence="3" id="KW-0067">ATP-binding</keyword>
<dbReference type="InterPro" id="IPR020568">
    <property type="entry name" value="Ribosomal_Su5_D2-typ_SF"/>
</dbReference>
<reference evidence="5 6" key="1">
    <citation type="submission" date="2017-09" db="EMBL/GenBank/DDBJ databases">
        <title>Depth-based differentiation of microbial function through sediment-hosted aquifers and enrichment of novel symbionts in the deep terrestrial subsurface.</title>
        <authorList>
            <person name="Probst A.J."/>
            <person name="Ladd B."/>
            <person name="Jarett J.K."/>
            <person name="Geller-Mcgrath D.E."/>
            <person name="Sieber C.M."/>
            <person name="Emerson J.B."/>
            <person name="Anantharaman K."/>
            <person name="Thomas B.C."/>
            <person name="Malmstrom R."/>
            <person name="Stieglmeier M."/>
            <person name="Klingl A."/>
            <person name="Woyke T."/>
            <person name="Ryan C.M."/>
            <person name="Banfield J.F."/>
        </authorList>
    </citation>
    <scope>NUCLEOTIDE SEQUENCE [LARGE SCALE GENOMIC DNA]</scope>
    <source>
        <strain evidence="5">CG23_combo_of_CG06-09_8_20_14_all_35_49</strain>
    </source>
</reference>
<dbReference type="Gene3D" id="3.40.50.300">
    <property type="entry name" value="P-loop containing nucleotide triphosphate hydrolases"/>
    <property type="match status" value="1"/>
</dbReference>
<evidence type="ECO:0000259" key="4">
    <source>
        <dbReference type="SMART" id="SM00382"/>
    </source>
</evidence>
<dbReference type="InterPro" id="IPR000523">
    <property type="entry name" value="Mg_chelatse_chII-like_cat_dom"/>
</dbReference>
<sequence length="506" mass="56318">MLAKVLSGTTIGLDGVLIEVEVDVAEKGFPHFNIVGLPSKSVDEAKERVRTAIINVGYEMPDSRITVNLAPADIQKTGAGFDLPITIGILTVSGNIKKDSIINSLFIGELSLEGELRTVPGIISITILAKEKRIKNIYLPWGNVYEASLIDGINIYPIKNLIQLILHLNGDRRLSPFPHQPINQLVKEEKYEYLFEDVKGQEMAKRALEIASAGFHNVLLKGPPGTGKTFLARAFPSILPAMEKKEVFEVTKIYSVSGLLQEKFFIVNRPFRSPHHTTSRIGLIGGGSIPSPGEISLAHRGVLFMDELAEFPRNILESLRQPLEDGFITISRAAGSLRFPSRFILLAASNPCPCGYLGHPKKSCCCLPGAILKYKKRLSGPLLDRIDIHSDVPFLEESKLTTDISSETSKTIRERVMTARERQKKRFLKEKIFTNGEMNSVQIKKYCQVEDRAINLLKQAINKFSLSARSYFKVIKIAQTVADLSNKEKIEVSHISEALQFRPLDE</sequence>
<dbReference type="InterPro" id="IPR025158">
    <property type="entry name" value="Mg_chelat-rel_C"/>
</dbReference>
<dbReference type="Pfam" id="PF13335">
    <property type="entry name" value="Mg_chelatase_C"/>
    <property type="match status" value="1"/>
</dbReference>
<dbReference type="NCBIfam" id="TIGR00368">
    <property type="entry name" value="YifB family Mg chelatase-like AAA ATPase"/>
    <property type="match status" value="1"/>
</dbReference>
<dbReference type="InterPro" id="IPR003593">
    <property type="entry name" value="AAA+_ATPase"/>
</dbReference>
<feature type="domain" description="AAA+ ATPase" evidence="4">
    <location>
        <begin position="214"/>
        <end position="352"/>
    </location>
</feature>
<organism evidence="5 6">
    <name type="scientific">Candidatus Roizmanbacteria bacterium CG23_combo_of_CG06-09_8_20_14_all_35_49</name>
    <dbReference type="NCBI Taxonomy" id="1974863"/>
    <lineage>
        <taxon>Bacteria</taxon>
        <taxon>Candidatus Roizmaniibacteriota</taxon>
    </lineage>
</organism>
<dbReference type="AlphaFoldDB" id="A0A2G9Y640"/>
<evidence type="ECO:0000313" key="5">
    <source>
        <dbReference type="EMBL" id="PIP14698.1"/>
    </source>
</evidence>
<dbReference type="GO" id="GO:0005524">
    <property type="term" value="F:ATP binding"/>
    <property type="evidence" value="ECO:0007669"/>
    <property type="project" value="UniProtKB-KW"/>
</dbReference>
<gene>
    <name evidence="5" type="ORF">COX47_03680</name>
</gene>
<comment type="similarity">
    <text evidence="1">Belongs to the Mg-chelatase subunits D/I family. ComM subfamily.</text>
</comment>
<dbReference type="SUPFAM" id="SSF52540">
    <property type="entry name" value="P-loop containing nucleoside triphosphate hydrolases"/>
    <property type="match status" value="1"/>
</dbReference>
<evidence type="ECO:0000256" key="3">
    <source>
        <dbReference type="ARBA" id="ARBA00022840"/>
    </source>
</evidence>
<protein>
    <submittedName>
        <fullName evidence="5">Magnesium chelatase</fullName>
    </submittedName>
</protein>
<evidence type="ECO:0000313" key="6">
    <source>
        <dbReference type="Proteomes" id="UP000231025"/>
    </source>
</evidence>
<dbReference type="InterPro" id="IPR014721">
    <property type="entry name" value="Ribsml_uS5_D2-typ_fold_subgr"/>
</dbReference>
<dbReference type="InterPro" id="IPR045006">
    <property type="entry name" value="CHLI-like"/>
</dbReference>
<comment type="caution">
    <text evidence="5">The sequence shown here is derived from an EMBL/GenBank/DDBJ whole genome shotgun (WGS) entry which is preliminary data.</text>
</comment>
<evidence type="ECO:0000256" key="1">
    <source>
        <dbReference type="ARBA" id="ARBA00006354"/>
    </source>
</evidence>
<dbReference type="PANTHER" id="PTHR32039:SF7">
    <property type="entry name" value="COMPETENCE PROTEIN COMM"/>
    <property type="match status" value="1"/>
</dbReference>
<dbReference type="Gene3D" id="3.30.230.10">
    <property type="match status" value="1"/>
</dbReference>
<proteinExistence type="inferred from homology"/>
<dbReference type="InterPro" id="IPR027417">
    <property type="entry name" value="P-loop_NTPase"/>
</dbReference>
<dbReference type="CDD" id="cd00009">
    <property type="entry name" value="AAA"/>
    <property type="match status" value="1"/>
</dbReference>
<accession>A0A2G9Y640</accession>
<dbReference type="GO" id="GO:0003677">
    <property type="term" value="F:DNA binding"/>
    <property type="evidence" value="ECO:0007669"/>
    <property type="project" value="InterPro"/>
</dbReference>
<dbReference type="SUPFAM" id="SSF54211">
    <property type="entry name" value="Ribosomal protein S5 domain 2-like"/>
    <property type="match status" value="1"/>
</dbReference>
<name>A0A2G9Y640_9BACT</name>
<evidence type="ECO:0000256" key="2">
    <source>
        <dbReference type="ARBA" id="ARBA00022741"/>
    </source>
</evidence>
<dbReference type="Proteomes" id="UP000231025">
    <property type="component" value="Unassembled WGS sequence"/>
</dbReference>
<dbReference type="InterPro" id="IPR001208">
    <property type="entry name" value="MCM_dom"/>
</dbReference>
<keyword evidence="2" id="KW-0547">Nucleotide-binding</keyword>
<dbReference type="InterPro" id="IPR004482">
    <property type="entry name" value="Mg_chelat-rel"/>
</dbReference>
<dbReference type="Pfam" id="PF01078">
    <property type="entry name" value="Mg_chelatase"/>
    <property type="match status" value="1"/>
</dbReference>